<organism evidence="11 12">
    <name type="scientific">Bombiscardovia nodaiensis</name>
    <dbReference type="NCBI Taxonomy" id="2932181"/>
    <lineage>
        <taxon>Bacteria</taxon>
        <taxon>Bacillati</taxon>
        <taxon>Actinomycetota</taxon>
        <taxon>Actinomycetes</taxon>
        <taxon>Bifidobacteriales</taxon>
        <taxon>Bifidobacteriaceae</taxon>
        <taxon>Bombiscardovia</taxon>
    </lineage>
</organism>
<evidence type="ECO:0000256" key="8">
    <source>
        <dbReference type="SAM" id="Coils"/>
    </source>
</evidence>
<comment type="subcellular location">
    <subcellularLocation>
        <location evidence="1">Membrane</location>
        <topology evidence="1">Multi-pass membrane protein</topology>
    </subcellularLocation>
</comment>
<feature type="coiled-coil region" evidence="8">
    <location>
        <begin position="210"/>
        <end position="237"/>
    </location>
</feature>
<dbReference type="SUPFAM" id="SSF81324">
    <property type="entry name" value="Voltage-gated potassium channels"/>
    <property type="match status" value="1"/>
</dbReference>
<keyword evidence="4 9" id="KW-1133">Transmembrane helix</keyword>
<keyword evidence="5" id="KW-0406">Ion transport</keyword>
<feature type="transmembrane region" description="Helical" evidence="9">
    <location>
        <begin position="112"/>
        <end position="131"/>
    </location>
</feature>
<evidence type="ECO:0000256" key="3">
    <source>
        <dbReference type="ARBA" id="ARBA00022692"/>
    </source>
</evidence>
<feature type="transmembrane region" description="Helical" evidence="9">
    <location>
        <begin position="143"/>
        <end position="162"/>
    </location>
</feature>
<dbReference type="InterPro" id="IPR028325">
    <property type="entry name" value="VG_K_chnl"/>
</dbReference>
<protein>
    <submittedName>
        <fullName evidence="11">Voltage-gated potassium channel</fullName>
    </submittedName>
</protein>
<sequence length="242" mass="26794">MKLEKWENITEWPLTALSLLFIGVYAWQILAQPQGAWYAAADWVMNALWVVFAADYVISMILAPHKWEWFKKHLFDLAVVLLPMVRPLRVLRVLTALNALHRTGGMALRGRIVMYVVASVVMLVLIGSLAILDAERFAPGARITSFGKALWWAFVTITTVGYGDYTPVTVTGRLLAVALMVAGIALIGVITATLASWIVDEVSADEKRATEITQDQVEAVSKKLDALEQKLDRLNQSTPTNG</sequence>
<dbReference type="PANTHER" id="PTHR11537">
    <property type="entry name" value="VOLTAGE-GATED POTASSIUM CHANNEL"/>
    <property type="match status" value="1"/>
</dbReference>
<name>A0ABN6S952_9BIFI</name>
<dbReference type="EMBL" id="AP026798">
    <property type="protein sequence ID" value="BDR52692.1"/>
    <property type="molecule type" value="Genomic_DNA"/>
</dbReference>
<gene>
    <name evidence="11" type="ORF">KIM372_05990</name>
</gene>
<feature type="transmembrane region" description="Helical" evidence="9">
    <location>
        <begin position="174"/>
        <end position="199"/>
    </location>
</feature>
<feature type="domain" description="Potassium channel" evidence="10">
    <location>
        <begin position="121"/>
        <end position="199"/>
    </location>
</feature>
<keyword evidence="12" id="KW-1185">Reference proteome</keyword>
<evidence type="ECO:0000256" key="6">
    <source>
        <dbReference type="ARBA" id="ARBA00023136"/>
    </source>
</evidence>
<keyword evidence="3 9" id="KW-0812">Transmembrane</keyword>
<keyword evidence="7 11" id="KW-0407">Ion channel</keyword>
<dbReference type="PANTHER" id="PTHR11537:SF254">
    <property type="entry name" value="POTASSIUM VOLTAGE-GATED CHANNEL PROTEIN SHAB"/>
    <property type="match status" value="1"/>
</dbReference>
<evidence type="ECO:0000313" key="12">
    <source>
        <dbReference type="Proteomes" id="UP001321766"/>
    </source>
</evidence>
<proteinExistence type="predicted"/>
<accession>A0ABN6S952</accession>
<evidence type="ECO:0000256" key="4">
    <source>
        <dbReference type="ARBA" id="ARBA00022989"/>
    </source>
</evidence>
<evidence type="ECO:0000313" key="11">
    <source>
        <dbReference type="EMBL" id="BDR52692.1"/>
    </source>
</evidence>
<dbReference type="InterPro" id="IPR027359">
    <property type="entry name" value="Volt_channel_dom_sf"/>
</dbReference>
<evidence type="ECO:0000256" key="9">
    <source>
        <dbReference type="SAM" id="Phobius"/>
    </source>
</evidence>
<keyword evidence="6 9" id="KW-0472">Membrane</keyword>
<keyword evidence="8" id="KW-0175">Coiled coil</keyword>
<evidence type="ECO:0000256" key="1">
    <source>
        <dbReference type="ARBA" id="ARBA00004141"/>
    </source>
</evidence>
<dbReference type="InterPro" id="IPR013099">
    <property type="entry name" value="K_chnl_dom"/>
</dbReference>
<evidence type="ECO:0000256" key="2">
    <source>
        <dbReference type="ARBA" id="ARBA00022448"/>
    </source>
</evidence>
<dbReference type="GO" id="GO:0034220">
    <property type="term" value="P:monoatomic ion transmembrane transport"/>
    <property type="evidence" value="ECO:0007669"/>
    <property type="project" value="UniProtKB-KW"/>
</dbReference>
<dbReference type="Pfam" id="PF07885">
    <property type="entry name" value="Ion_trans_2"/>
    <property type="match status" value="1"/>
</dbReference>
<dbReference type="Proteomes" id="UP001321766">
    <property type="component" value="Chromosome"/>
</dbReference>
<dbReference type="Gene3D" id="1.20.120.350">
    <property type="entry name" value="Voltage-gated potassium channels. Chain C"/>
    <property type="match status" value="1"/>
</dbReference>
<evidence type="ECO:0000256" key="5">
    <source>
        <dbReference type="ARBA" id="ARBA00023065"/>
    </source>
</evidence>
<reference evidence="11 12" key="1">
    <citation type="journal article" date="2023" name="Microbiol. Spectr.">
        <title>Symbiosis of Carpenter Bees with Uncharacterized Lactic Acid Bacteria Showing NAD Auxotrophy.</title>
        <authorList>
            <person name="Kawasaki S."/>
            <person name="Ozawa K."/>
            <person name="Mori T."/>
            <person name="Yamamoto A."/>
            <person name="Ito M."/>
            <person name="Ohkuma M."/>
            <person name="Sakamoto M."/>
            <person name="Matsutani M."/>
        </authorList>
    </citation>
    <scope>NUCLEOTIDE SEQUENCE [LARGE SCALE GENOMIC DNA]</scope>
    <source>
        <strain evidence="11 12">Kim37-2</strain>
    </source>
</reference>
<dbReference type="Gene3D" id="1.10.287.70">
    <property type="match status" value="1"/>
</dbReference>
<dbReference type="Gene3D" id="1.20.5.110">
    <property type="match status" value="1"/>
</dbReference>
<evidence type="ECO:0000256" key="7">
    <source>
        <dbReference type="ARBA" id="ARBA00023303"/>
    </source>
</evidence>
<evidence type="ECO:0000259" key="10">
    <source>
        <dbReference type="Pfam" id="PF07885"/>
    </source>
</evidence>
<feature type="transmembrane region" description="Helical" evidence="9">
    <location>
        <begin position="12"/>
        <end position="31"/>
    </location>
</feature>
<keyword evidence="2" id="KW-0813">Transport</keyword>
<feature type="transmembrane region" description="Helical" evidence="9">
    <location>
        <begin position="43"/>
        <end position="62"/>
    </location>
</feature>